<dbReference type="Proteomes" id="UP000183174">
    <property type="component" value="Unassembled WGS sequence"/>
</dbReference>
<evidence type="ECO:0000256" key="2">
    <source>
        <dbReference type="ARBA" id="ARBA00023125"/>
    </source>
</evidence>
<evidence type="ECO:0000256" key="4">
    <source>
        <dbReference type="SAM" id="SignalP"/>
    </source>
</evidence>
<dbReference type="Pfam" id="PF00196">
    <property type="entry name" value="GerE"/>
    <property type="match status" value="1"/>
</dbReference>
<dbReference type="PROSITE" id="PS00622">
    <property type="entry name" value="HTH_LUXR_1"/>
    <property type="match status" value="1"/>
</dbReference>
<dbReference type="PRINTS" id="PR00038">
    <property type="entry name" value="HTHLUXR"/>
</dbReference>
<dbReference type="GO" id="GO:0006355">
    <property type="term" value="P:regulation of DNA-templated transcription"/>
    <property type="evidence" value="ECO:0007669"/>
    <property type="project" value="InterPro"/>
</dbReference>
<feature type="domain" description="HTH luxR-type" evidence="5">
    <location>
        <begin position="40"/>
        <end position="95"/>
    </location>
</feature>
<dbReference type="InterPro" id="IPR016032">
    <property type="entry name" value="Sig_transdc_resp-reg_C-effctor"/>
</dbReference>
<dbReference type="SMART" id="SM00421">
    <property type="entry name" value="HTH_LUXR"/>
    <property type="match status" value="1"/>
</dbReference>
<feature type="chain" id="PRO_5008686573" evidence="4">
    <location>
        <begin position="27"/>
        <end position="95"/>
    </location>
</feature>
<protein>
    <submittedName>
        <fullName evidence="6">DNA-binding transcriptional regulator, CsgD family</fullName>
    </submittedName>
</protein>
<dbReference type="Gene3D" id="1.10.10.10">
    <property type="entry name" value="Winged helix-like DNA-binding domain superfamily/Winged helix DNA-binding domain"/>
    <property type="match status" value="1"/>
</dbReference>
<gene>
    <name evidence="6" type="ORF">GA0061099_102014</name>
</gene>
<dbReference type="InterPro" id="IPR036388">
    <property type="entry name" value="WH-like_DNA-bd_sf"/>
</dbReference>
<dbReference type="EMBL" id="FMAE01000020">
    <property type="protein sequence ID" value="SCB51598.1"/>
    <property type="molecule type" value="Genomic_DNA"/>
</dbReference>
<sequence>MARQSPKNLSCLADSLLAPLSGMASADAFLFSGLQEKFMADRQEVVLSERERQCLRWVEEGKSSWEIGVILNVSLNTVNFHLKNAMRKLETSTRT</sequence>
<dbReference type="GO" id="GO:0003677">
    <property type="term" value="F:DNA binding"/>
    <property type="evidence" value="ECO:0007669"/>
    <property type="project" value="UniProtKB-KW"/>
</dbReference>
<dbReference type="PROSITE" id="PS50043">
    <property type="entry name" value="HTH_LUXR_2"/>
    <property type="match status" value="1"/>
</dbReference>
<dbReference type="InterPro" id="IPR000792">
    <property type="entry name" value="Tscrpt_reg_LuxR_C"/>
</dbReference>
<dbReference type="PANTHER" id="PTHR44688">
    <property type="entry name" value="DNA-BINDING TRANSCRIPTIONAL ACTIVATOR DEVR_DOSR"/>
    <property type="match status" value="1"/>
</dbReference>
<evidence type="ECO:0000256" key="3">
    <source>
        <dbReference type="ARBA" id="ARBA00023163"/>
    </source>
</evidence>
<reference evidence="6 7" key="1">
    <citation type="submission" date="2016-08" db="EMBL/GenBank/DDBJ databases">
        <authorList>
            <person name="Seilhamer J.J."/>
        </authorList>
    </citation>
    <scope>NUCLEOTIDE SEQUENCE [LARGE SCALE GENOMIC DNA]</scope>
    <source>
        <strain evidence="6 7">CCBAU 10071</strain>
    </source>
</reference>
<organism evidence="6 7">
    <name type="scientific">Bradyrhizobium yuanmingense</name>
    <dbReference type="NCBI Taxonomy" id="108015"/>
    <lineage>
        <taxon>Bacteria</taxon>
        <taxon>Pseudomonadati</taxon>
        <taxon>Pseudomonadota</taxon>
        <taxon>Alphaproteobacteria</taxon>
        <taxon>Hyphomicrobiales</taxon>
        <taxon>Nitrobacteraceae</taxon>
        <taxon>Bradyrhizobium</taxon>
    </lineage>
</organism>
<dbReference type="AlphaFoldDB" id="A0A1C3XH83"/>
<dbReference type="SUPFAM" id="SSF46894">
    <property type="entry name" value="C-terminal effector domain of the bipartite response regulators"/>
    <property type="match status" value="1"/>
</dbReference>
<keyword evidence="3" id="KW-0804">Transcription</keyword>
<accession>A0A1C3XH83</accession>
<evidence type="ECO:0000313" key="7">
    <source>
        <dbReference type="Proteomes" id="UP000183174"/>
    </source>
</evidence>
<dbReference type="CDD" id="cd06170">
    <property type="entry name" value="LuxR_C_like"/>
    <property type="match status" value="1"/>
</dbReference>
<feature type="signal peptide" evidence="4">
    <location>
        <begin position="1"/>
        <end position="26"/>
    </location>
</feature>
<evidence type="ECO:0000313" key="6">
    <source>
        <dbReference type="EMBL" id="SCB51598.1"/>
    </source>
</evidence>
<proteinExistence type="predicted"/>
<name>A0A1C3XH83_9BRAD</name>
<keyword evidence="2 6" id="KW-0238">DNA-binding</keyword>
<evidence type="ECO:0000259" key="5">
    <source>
        <dbReference type="PROSITE" id="PS50043"/>
    </source>
</evidence>
<evidence type="ECO:0000256" key="1">
    <source>
        <dbReference type="ARBA" id="ARBA00023015"/>
    </source>
</evidence>
<keyword evidence="4" id="KW-0732">Signal</keyword>
<keyword evidence="1" id="KW-0805">Transcription regulation</keyword>
<dbReference type="PANTHER" id="PTHR44688:SF16">
    <property type="entry name" value="DNA-BINDING TRANSCRIPTIONAL ACTIVATOR DEVR_DOSR"/>
    <property type="match status" value="1"/>
</dbReference>